<dbReference type="InterPro" id="IPR051572">
    <property type="entry name" value="VTC_Complex_Subunit"/>
</dbReference>
<dbReference type="InterPro" id="IPR003807">
    <property type="entry name" value="DUF202"/>
</dbReference>
<evidence type="ECO:0000256" key="6">
    <source>
        <dbReference type="SAM" id="MobiDB-lite"/>
    </source>
</evidence>
<dbReference type="Gene3D" id="3.20.100.30">
    <property type="entry name" value="VTC, catalytic tunnel domain"/>
    <property type="match status" value="1"/>
</dbReference>
<dbReference type="GO" id="GO:0033254">
    <property type="term" value="C:vacuolar transporter chaperone complex"/>
    <property type="evidence" value="ECO:0007669"/>
    <property type="project" value="UniProtKB-ARBA"/>
</dbReference>
<dbReference type="Pfam" id="PF09359">
    <property type="entry name" value="VTC"/>
    <property type="match status" value="1"/>
</dbReference>
<dbReference type="Pfam" id="PF02656">
    <property type="entry name" value="DUF202"/>
    <property type="match status" value="1"/>
</dbReference>
<keyword evidence="5 7" id="KW-0472">Membrane</keyword>
<keyword evidence="4 7" id="KW-1133">Transmembrane helix</keyword>
<keyword evidence="2" id="KW-0926">Vacuole</keyword>
<dbReference type="GO" id="GO:0006799">
    <property type="term" value="P:polyphosphate biosynthetic process"/>
    <property type="evidence" value="ECO:0007669"/>
    <property type="project" value="EnsemblFungi"/>
</dbReference>
<evidence type="ECO:0000313" key="9">
    <source>
        <dbReference type="EMBL" id="ODV90173.1"/>
    </source>
</evidence>
<evidence type="ECO:0000256" key="7">
    <source>
        <dbReference type="SAM" id="Phobius"/>
    </source>
</evidence>
<evidence type="ECO:0000256" key="5">
    <source>
        <dbReference type="ARBA" id="ARBA00023136"/>
    </source>
</evidence>
<dbReference type="PROSITE" id="PS51382">
    <property type="entry name" value="SPX"/>
    <property type="match status" value="1"/>
</dbReference>
<evidence type="ECO:0000313" key="10">
    <source>
        <dbReference type="Proteomes" id="UP000095023"/>
    </source>
</evidence>
<gene>
    <name evidence="9" type="ORF">CANCADRAFT_31215</name>
</gene>
<dbReference type="PANTHER" id="PTHR46140">
    <property type="entry name" value="VACUOLAR TRANSPORTER CHAPERONE 1-RELATED"/>
    <property type="match status" value="1"/>
</dbReference>
<dbReference type="CDD" id="cd14480">
    <property type="entry name" value="SPX_VTC2_like"/>
    <property type="match status" value="1"/>
</dbReference>
<dbReference type="Proteomes" id="UP000095023">
    <property type="component" value="Unassembled WGS sequence"/>
</dbReference>
<sequence length="748" mass="84279">MSAGSHKMMFGKKLETEIYSPWASHYIAYDTLKKLLRENVITTGNDGEQWSEAHESRFVSALDHELEKVYAFEKETYNSLMERADKLDAQSQSDPHSIDLSKFEAELDDITHFAQELNKFSRINFAAFYKIAKKHNKIHPEYTVNALLKVRMASLPFHNEDYSPLLTKLSSLYSFLRTTTAGAKGNSALSSTLPTSLSASQPVETAIGSPTVSAVGSAPALYTSYRFWVHPDNLLEVKTAILRHLPLLVYNPQVAKAPFSSVSDPLITMLYFDSPDFHTYENRLAQKLDSAVRIRWHGNLNDNDSIIIEKKNVEGDRVTEERVSLKLKYVNDFLGNNVHMERQLHKMHEKHLPDSDIARFESSVNSIKSSIDNNDLQPVLRAVFTRTAFQIPGDDSLRISLDSNILFIREDSFGDRPSRDPSEWHRTDIDDSGIEYPYPTIKKYEKAAFPYSVLELKVVNDAETGAPGQLPNWMRDLADSGLVKEIPRFSKYVQGVASLFEDDGHVSTLPYWLTEIDADNERPMPPGSSKPLGPAIDATAGEQGNSSSDEDEFNETIRRLETVQGMQEGRTSLSRSLGNGFSNRRRAFAGADPDAYVGEDDEDSDDNEEYSDDDDDEDDGPTLPPGVRRPTTWLSQSGPVKVEAKVWLANERTFNKWMHIMVLLAGVSFAMGKTPQAYMFFAASIFSGLWGYGVFTRRLDLIRARDGRHLDEPFGPILVSIFMLVALISQFATAYGKYRDVLNTTFYL</sequence>
<keyword evidence="3 7" id="KW-0812">Transmembrane</keyword>
<evidence type="ECO:0000256" key="4">
    <source>
        <dbReference type="ARBA" id="ARBA00022989"/>
    </source>
</evidence>
<dbReference type="InterPro" id="IPR042267">
    <property type="entry name" value="VTC_sf"/>
</dbReference>
<dbReference type="InterPro" id="IPR004331">
    <property type="entry name" value="SPX_dom"/>
</dbReference>
<feature type="region of interest" description="Disordered" evidence="6">
    <location>
        <begin position="518"/>
        <end position="553"/>
    </location>
</feature>
<feature type="transmembrane region" description="Helical" evidence="7">
    <location>
        <begin position="716"/>
        <end position="738"/>
    </location>
</feature>
<dbReference type="GO" id="GO:0000329">
    <property type="term" value="C:fungal-type vacuole membrane"/>
    <property type="evidence" value="ECO:0007669"/>
    <property type="project" value="TreeGrafter"/>
</dbReference>
<dbReference type="AlphaFoldDB" id="A0A1E4TEQ0"/>
<feature type="compositionally biased region" description="Acidic residues" evidence="6">
    <location>
        <begin position="597"/>
        <end position="620"/>
    </location>
</feature>
<reference evidence="10" key="1">
    <citation type="submission" date="2016-02" db="EMBL/GenBank/DDBJ databases">
        <title>Comparative genomics of biotechnologically important yeasts.</title>
        <authorList>
            <consortium name="DOE Joint Genome Institute"/>
            <person name="Riley R."/>
            <person name="Haridas S."/>
            <person name="Wolfe K.H."/>
            <person name="Lopes M.R."/>
            <person name="Hittinger C.T."/>
            <person name="Goker M."/>
            <person name="Salamov A."/>
            <person name="Wisecaver J."/>
            <person name="Long T.M."/>
            <person name="Aerts A.L."/>
            <person name="Barry K."/>
            <person name="Choi C."/>
            <person name="Clum A."/>
            <person name="Coughlan A.Y."/>
            <person name="Deshpande S."/>
            <person name="Douglass A.P."/>
            <person name="Hanson S.J."/>
            <person name="Klenk H.-P."/>
            <person name="Labutti K."/>
            <person name="Lapidus A."/>
            <person name="Lindquist E."/>
            <person name="Lipzen A."/>
            <person name="Meier-Kolthoff J.P."/>
            <person name="Ohm R.A."/>
            <person name="Otillar R.P."/>
            <person name="Pangilinan J."/>
            <person name="Peng Y."/>
            <person name="Rokas A."/>
            <person name="Rosa C.A."/>
            <person name="Scheuner C."/>
            <person name="Sibirny A.A."/>
            <person name="Slot J.C."/>
            <person name="Stielow J.B."/>
            <person name="Sun H."/>
            <person name="Kurtzman C.P."/>
            <person name="Blackwell M."/>
            <person name="Jeffries T.W."/>
            <person name="Grigoriev I.V."/>
        </authorList>
    </citation>
    <scope>NUCLEOTIDE SEQUENCE [LARGE SCALE GENOMIC DNA]</scope>
    <source>
        <strain evidence="10">NRRL Y-17796</strain>
    </source>
</reference>
<evidence type="ECO:0000259" key="8">
    <source>
        <dbReference type="PROSITE" id="PS51382"/>
    </source>
</evidence>
<proteinExistence type="predicted"/>
<dbReference type="OrthoDB" id="6493944at2759"/>
<keyword evidence="10" id="KW-1185">Reference proteome</keyword>
<evidence type="ECO:0000256" key="1">
    <source>
        <dbReference type="ARBA" id="ARBA00004128"/>
    </source>
</evidence>
<feature type="domain" description="SPX" evidence="8">
    <location>
        <begin position="8"/>
        <end position="149"/>
    </location>
</feature>
<dbReference type="InterPro" id="IPR018966">
    <property type="entry name" value="VTC_domain"/>
</dbReference>
<feature type="transmembrane region" description="Helical" evidence="7">
    <location>
        <begin position="677"/>
        <end position="695"/>
    </location>
</feature>
<feature type="region of interest" description="Disordered" evidence="6">
    <location>
        <begin position="588"/>
        <end position="634"/>
    </location>
</feature>
<evidence type="ECO:0000256" key="2">
    <source>
        <dbReference type="ARBA" id="ARBA00022554"/>
    </source>
</evidence>
<dbReference type="EMBL" id="KV453842">
    <property type="protein sequence ID" value="ODV90173.1"/>
    <property type="molecule type" value="Genomic_DNA"/>
</dbReference>
<comment type="subcellular location">
    <subcellularLocation>
        <location evidence="1">Vacuole membrane</location>
        <topology evidence="1">Multi-pass membrane protein</topology>
    </subcellularLocation>
</comment>
<evidence type="ECO:0000256" key="3">
    <source>
        <dbReference type="ARBA" id="ARBA00022692"/>
    </source>
</evidence>
<organism evidence="9 10">
    <name type="scientific">Tortispora caseinolytica NRRL Y-17796</name>
    <dbReference type="NCBI Taxonomy" id="767744"/>
    <lineage>
        <taxon>Eukaryota</taxon>
        <taxon>Fungi</taxon>
        <taxon>Dikarya</taxon>
        <taxon>Ascomycota</taxon>
        <taxon>Saccharomycotina</taxon>
        <taxon>Trigonopsidomycetes</taxon>
        <taxon>Trigonopsidales</taxon>
        <taxon>Trigonopsidaceae</taxon>
        <taxon>Tortispora</taxon>
    </lineage>
</organism>
<accession>A0A1E4TEQ0</accession>
<name>A0A1E4TEQ0_9ASCO</name>
<protein>
    <recommendedName>
        <fullName evidence="8">SPX domain-containing protein</fullName>
    </recommendedName>
</protein>
<dbReference type="PANTHER" id="PTHR46140:SF2">
    <property type="entry name" value="VACUOLAR TRANSPORTER CHAPERONE 3 COMPLEX SUBUNIT 3-RELATED"/>
    <property type="match status" value="1"/>
</dbReference>